<dbReference type="InterPro" id="IPR020843">
    <property type="entry name" value="ER"/>
</dbReference>
<evidence type="ECO:0000256" key="9">
    <source>
        <dbReference type="RuleBase" id="RU361277"/>
    </source>
</evidence>
<dbReference type="GeneID" id="95392882"/>
<evidence type="ECO:0000259" key="10">
    <source>
        <dbReference type="SMART" id="SM00829"/>
    </source>
</evidence>
<dbReference type="Gene3D" id="3.40.50.720">
    <property type="entry name" value="NAD(P)-binding Rossmann-like Domain"/>
    <property type="match status" value="1"/>
</dbReference>
<comment type="cofactor">
    <cofactor evidence="1 9">
        <name>Zn(2+)</name>
        <dbReference type="ChEBI" id="CHEBI:29105"/>
    </cofactor>
</comment>
<evidence type="ECO:0000256" key="6">
    <source>
        <dbReference type="ARBA" id="ARBA00023002"/>
    </source>
</evidence>
<evidence type="ECO:0000313" key="12">
    <source>
        <dbReference type="Proteomes" id="UP000579945"/>
    </source>
</evidence>
<dbReference type="SUPFAM" id="SSF51735">
    <property type="entry name" value="NAD(P)-binding Rossmann-fold domains"/>
    <property type="match status" value="1"/>
</dbReference>
<keyword evidence="4 9" id="KW-0479">Metal-binding</keyword>
<evidence type="ECO:0000256" key="3">
    <source>
        <dbReference type="ARBA" id="ARBA00013190"/>
    </source>
</evidence>
<feature type="domain" description="Enoyl reductase (ER)" evidence="10">
    <location>
        <begin position="10"/>
        <end position="340"/>
    </location>
</feature>
<dbReference type="EMBL" id="JACIBV010000001">
    <property type="protein sequence ID" value="MBB3730753.1"/>
    <property type="molecule type" value="Genomic_DNA"/>
</dbReference>
<dbReference type="Pfam" id="PF00107">
    <property type="entry name" value="ADH_zinc_N"/>
    <property type="match status" value="1"/>
</dbReference>
<dbReference type="PROSITE" id="PS00059">
    <property type="entry name" value="ADH_ZINC"/>
    <property type="match status" value="1"/>
</dbReference>
<dbReference type="AlphaFoldDB" id="A0A7W5VEQ9"/>
<evidence type="ECO:0000256" key="1">
    <source>
        <dbReference type="ARBA" id="ARBA00001947"/>
    </source>
</evidence>
<organism evidence="11 12">
    <name type="scientific">Nonomuraea dietziae</name>
    <dbReference type="NCBI Taxonomy" id="65515"/>
    <lineage>
        <taxon>Bacteria</taxon>
        <taxon>Bacillati</taxon>
        <taxon>Actinomycetota</taxon>
        <taxon>Actinomycetes</taxon>
        <taxon>Streptosporangiales</taxon>
        <taxon>Streptosporangiaceae</taxon>
        <taxon>Nonomuraea</taxon>
    </lineage>
</organism>
<protein>
    <recommendedName>
        <fullName evidence="3">alcohol dehydrogenase</fullName>
        <ecNumber evidence="3">1.1.1.1</ecNumber>
    </recommendedName>
</protein>
<evidence type="ECO:0000256" key="5">
    <source>
        <dbReference type="ARBA" id="ARBA00022833"/>
    </source>
</evidence>
<proteinExistence type="inferred from homology"/>
<accession>A0A7W5VEQ9</accession>
<dbReference type="Gene3D" id="3.90.180.10">
    <property type="entry name" value="Medium-chain alcohol dehydrogenases, catalytic domain"/>
    <property type="match status" value="1"/>
</dbReference>
<evidence type="ECO:0000256" key="8">
    <source>
        <dbReference type="ARBA" id="ARBA00049243"/>
    </source>
</evidence>
<gene>
    <name evidence="11" type="ORF">FHR33_006613</name>
</gene>
<dbReference type="SMART" id="SM00829">
    <property type="entry name" value="PKS_ER"/>
    <property type="match status" value="1"/>
</dbReference>
<comment type="caution">
    <text evidence="11">The sequence shown here is derived from an EMBL/GenBank/DDBJ whole genome shotgun (WGS) entry which is preliminary data.</text>
</comment>
<dbReference type="InterPro" id="IPR013149">
    <property type="entry name" value="ADH-like_C"/>
</dbReference>
<reference evidence="11 12" key="1">
    <citation type="submission" date="2020-08" db="EMBL/GenBank/DDBJ databases">
        <title>Sequencing the genomes of 1000 actinobacteria strains.</title>
        <authorList>
            <person name="Klenk H.-P."/>
        </authorList>
    </citation>
    <scope>NUCLEOTIDE SEQUENCE [LARGE SCALE GENOMIC DNA]</scope>
    <source>
        <strain evidence="11 12">DSM 44320</strain>
    </source>
</reference>
<dbReference type="PANTHER" id="PTHR42940:SF8">
    <property type="entry name" value="VACUOLAR PROTEIN SORTING-ASSOCIATED PROTEIN 11"/>
    <property type="match status" value="1"/>
</dbReference>
<dbReference type="InterPro" id="IPR002328">
    <property type="entry name" value="ADH_Zn_CS"/>
</dbReference>
<evidence type="ECO:0000256" key="4">
    <source>
        <dbReference type="ARBA" id="ARBA00022723"/>
    </source>
</evidence>
<dbReference type="InterPro" id="IPR013154">
    <property type="entry name" value="ADH-like_N"/>
</dbReference>
<dbReference type="Pfam" id="PF08240">
    <property type="entry name" value="ADH_N"/>
    <property type="match status" value="1"/>
</dbReference>
<evidence type="ECO:0000313" key="11">
    <source>
        <dbReference type="EMBL" id="MBB3730753.1"/>
    </source>
</evidence>
<comment type="similarity">
    <text evidence="2 9">Belongs to the zinc-containing alcohol dehydrogenase family.</text>
</comment>
<dbReference type="RefSeq" id="WP_183655821.1">
    <property type="nucleotide sequence ID" value="NZ_JACIBV010000001.1"/>
</dbReference>
<dbReference type="PANTHER" id="PTHR42940">
    <property type="entry name" value="ALCOHOL DEHYDROGENASE 1-RELATED"/>
    <property type="match status" value="1"/>
</dbReference>
<dbReference type="SUPFAM" id="SSF50129">
    <property type="entry name" value="GroES-like"/>
    <property type="match status" value="1"/>
</dbReference>
<name>A0A7W5VEQ9_9ACTN</name>
<keyword evidence="5 9" id="KW-0862">Zinc</keyword>
<dbReference type="GO" id="GO:0004022">
    <property type="term" value="F:alcohol dehydrogenase (NAD+) activity"/>
    <property type="evidence" value="ECO:0007669"/>
    <property type="project" value="UniProtKB-EC"/>
</dbReference>
<comment type="catalytic activity">
    <reaction evidence="8">
        <text>a primary alcohol + NAD(+) = an aldehyde + NADH + H(+)</text>
        <dbReference type="Rhea" id="RHEA:10736"/>
        <dbReference type="ChEBI" id="CHEBI:15378"/>
        <dbReference type="ChEBI" id="CHEBI:15734"/>
        <dbReference type="ChEBI" id="CHEBI:17478"/>
        <dbReference type="ChEBI" id="CHEBI:57540"/>
        <dbReference type="ChEBI" id="CHEBI:57945"/>
        <dbReference type="EC" id="1.1.1.1"/>
    </reaction>
</comment>
<dbReference type="Proteomes" id="UP000579945">
    <property type="component" value="Unassembled WGS sequence"/>
</dbReference>
<dbReference type="EC" id="1.1.1.1" evidence="3"/>
<keyword evidence="6 11" id="KW-0560">Oxidoreductase</keyword>
<dbReference type="InterPro" id="IPR011032">
    <property type="entry name" value="GroES-like_sf"/>
</dbReference>
<dbReference type="CDD" id="cd05284">
    <property type="entry name" value="arabinose_DH_like"/>
    <property type="match status" value="1"/>
</dbReference>
<sequence>MKAFQLVSPGKTELRDVDVPEPGPGQVLLKVTGSGVCHSDLHLLHAQQLPFPMTLGHEPAGQIVALGPQVNGWATGQHAICYIVWGCGVCRRCATGAENACERFPRGLVPGPGLGYPGAMAEYMLAPARSLVPLGDLDPVDSAPLADAGLTPYHAIDRSRELLTPTSTAVVIGVGGLGHLAVQILRAITESTVIAVDLDQEKLTAARGHGADHAVLSGPEAVPEILELTHGRGADVVLDFVGVTPTLSVGAGVVSSYGHLTVLGLGGGSVDFSASGPPQGLPWGATVSRPYGGTRRDLHEVLSLAQRGLIKVQVERHPLAAADDVLARLERGEVRGRAVLVP</sequence>
<dbReference type="InterPro" id="IPR036291">
    <property type="entry name" value="NAD(P)-bd_dom_sf"/>
</dbReference>
<evidence type="ECO:0000256" key="7">
    <source>
        <dbReference type="ARBA" id="ARBA00049164"/>
    </source>
</evidence>
<evidence type="ECO:0000256" key="2">
    <source>
        <dbReference type="ARBA" id="ARBA00008072"/>
    </source>
</evidence>
<keyword evidence="12" id="KW-1185">Reference proteome</keyword>
<dbReference type="GO" id="GO:0008270">
    <property type="term" value="F:zinc ion binding"/>
    <property type="evidence" value="ECO:0007669"/>
    <property type="project" value="InterPro"/>
</dbReference>
<comment type="catalytic activity">
    <reaction evidence="7">
        <text>a secondary alcohol + NAD(+) = a ketone + NADH + H(+)</text>
        <dbReference type="Rhea" id="RHEA:10740"/>
        <dbReference type="ChEBI" id="CHEBI:15378"/>
        <dbReference type="ChEBI" id="CHEBI:17087"/>
        <dbReference type="ChEBI" id="CHEBI:35681"/>
        <dbReference type="ChEBI" id="CHEBI:57540"/>
        <dbReference type="ChEBI" id="CHEBI:57945"/>
        <dbReference type="EC" id="1.1.1.1"/>
    </reaction>
</comment>